<reference evidence="2" key="2">
    <citation type="submission" date="2018-05" db="EMBL/GenBank/DDBJ databases">
        <title>OgluRS3 (Oryza glumaepatula Reference Sequence Version 3).</title>
        <authorList>
            <person name="Zhang J."/>
            <person name="Kudrna D."/>
            <person name="Lee S."/>
            <person name="Talag J."/>
            <person name="Welchert J."/>
            <person name="Wing R.A."/>
        </authorList>
    </citation>
    <scope>NUCLEOTIDE SEQUENCE [LARGE SCALE GENOMIC DNA]</scope>
</reference>
<evidence type="ECO:0000256" key="1">
    <source>
        <dbReference type="SAM" id="MobiDB-lite"/>
    </source>
</evidence>
<accession>A0A0E0BUN6</accession>
<name>A0A0E0BUN6_9ORYZ</name>
<reference evidence="2" key="1">
    <citation type="submission" date="2015-04" db="UniProtKB">
        <authorList>
            <consortium name="EnsemblPlants"/>
        </authorList>
    </citation>
    <scope>IDENTIFICATION</scope>
</reference>
<proteinExistence type="predicted"/>
<sequence length="254" mass="26551">MTVRGGSKGLGSDGARLSPLCASGLPPPSASLRLDGDCTDGMTSCPPDLEVEHLGPLLDGDASGSPMIRFTQSLPATAVSCLLLLLATRIDNLLRRELPAVDVPVAVRGESTCSIPASWSTGRRRPVPPALCSSTRREGEGDLAAEDKPEGKDGGEEVLGRGWFMVDEIGMDILTIALPAVLALTTDPITALISTSFVGHAFAAGPPSVPNSLNLQSTNSTVLLLLLAPQSRPTQTDIKSAHNVDVTYPIDEHR</sequence>
<dbReference type="EnsemblPlants" id="OGLUM12G18990.1">
    <property type="protein sequence ID" value="OGLUM12G18990.1"/>
    <property type="gene ID" value="OGLUM12G18990"/>
</dbReference>
<dbReference type="STRING" id="40148.A0A0E0BUN6"/>
<feature type="compositionally biased region" description="Basic and acidic residues" evidence="1">
    <location>
        <begin position="135"/>
        <end position="156"/>
    </location>
</feature>
<evidence type="ECO:0000313" key="2">
    <source>
        <dbReference type="EnsemblPlants" id="OGLUM12G18990.1"/>
    </source>
</evidence>
<evidence type="ECO:0000313" key="3">
    <source>
        <dbReference type="Proteomes" id="UP000026961"/>
    </source>
</evidence>
<organism evidence="2">
    <name type="scientific">Oryza glumipatula</name>
    <dbReference type="NCBI Taxonomy" id="40148"/>
    <lineage>
        <taxon>Eukaryota</taxon>
        <taxon>Viridiplantae</taxon>
        <taxon>Streptophyta</taxon>
        <taxon>Embryophyta</taxon>
        <taxon>Tracheophyta</taxon>
        <taxon>Spermatophyta</taxon>
        <taxon>Magnoliopsida</taxon>
        <taxon>Liliopsida</taxon>
        <taxon>Poales</taxon>
        <taxon>Poaceae</taxon>
        <taxon>BOP clade</taxon>
        <taxon>Oryzoideae</taxon>
        <taxon>Oryzeae</taxon>
        <taxon>Oryzinae</taxon>
        <taxon>Oryza</taxon>
    </lineage>
</organism>
<dbReference type="Gramene" id="OGLUM12G18990.1">
    <property type="protein sequence ID" value="OGLUM12G18990.1"/>
    <property type="gene ID" value="OGLUM12G18990"/>
</dbReference>
<dbReference type="HOGENOM" id="CLU_1095719_0_0_1"/>
<protein>
    <submittedName>
        <fullName evidence="2">Uncharacterized protein</fullName>
    </submittedName>
</protein>
<dbReference type="AlphaFoldDB" id="A0A0E0BUN6"/>
<dbReference type="Proteomes" id="UP000026961">
    <property type="component" value="Chromosome 12"/>
</dbReference>
<keyword evidence="3" id="KW-1185">Reference proteome</keyword>
<feature type="region of interest" description="Disordered" evidence="1">
    <location>
        <begin position="117"/>
        <end position="156"/>
    </location>
</feature>